<evidence type="ECO:0000313" key="2">
    <source>
        <dbReference type="Proteomes" id="UP001151760"/>
    </source>
</evidence>
<reference evidence="1" key="1">
    <citation type="journal article" date="2022" name="Int. J. Mol. Sci.">
        <title>Draft Genome of Tanacetum Coccineum: Genomic Comparison of Closely Related Tanacetum-Family Plants.</title>
        <authorList>
            <person name="Yamashiro T."/>
            <person name="Shiraishi A."/>
            <person name="Nakayama K."/>
            <person name="Satake H."/>
        </authorList>
    </citation>
    <scope>NUCLEOTIDE SEQUENCE</scope>
</reference>
<name>A0ABQ5D678_9ASTR</name>
<protein>
    <submittedName>
        <fullName evidence="1">Uncharacterized protein</fullName>
    </submittedName>
</protein>
<evidence type="ECO:0000313" key="1">
    <source>
        <dbReference type="EMBL" id="GJT34068.1"/>
    </source>
</evidence>
<dbReference type="Proteomes" id="UP001151760">
    <property type="component" value="Unassembled WGS sequence"/>
</dbReference>
<reference evidence="1" key="2">
    <citation type="submission" date="2022-01" db="EMBL/GenBank/DDBJ databases">
        <authorList>
            <person name="Yamashiro T."/>
            <person name="Shiraishi A."/>
            <person name="Satake H."/>
            <person name="Nakayama K."/>
        </authorList>
    </citation>
    <scope>NUCLEOTIDE SEQUENCE</scope>
</reference>
<dbReference type="EMBL" id="BQNB010014930">
    <property type="protein sequence ID" value="GJT34068.1"/>
    <property type="molecule type" value="Genomic_DNA"/>
</dbReference>
<organism evidence="1 2">
    <name type="scientific">Tanacetum coccineum</name>
    <dbReference type="NCBI Taxonomy" id="301880"/>
    <lineage>
        <taxon>Eukaryota</taxon>
        <taxon>Viridiplantae</taxon>
        <taxon>Streptophyta</taxon>
        <taxon>Embryophyta</taxon>
        <taxon>Tracheophyta</taxon>
        <taxon>Spermatophyta</taxon>
        <taxon>Magnoliopsida</taxon>
        <taxon>eudicotyledons</taxon>
        <taxon>Gunneridae</taxon>
        <taxon>Pentapetalae</taxon>
        <taxon>asterids</taxon>
        <taxon>campanulids</taxon>
        <taxon>Asterales</taxon>
        <taxon>Asteraceae</taxon>
        <taxon>Asteroideae</taxon>
        <taxon>Anthemideae</taxon>
        <taxon>Anthemidinae</taxon>
        <taxon>Tanacetum</taxon>
    </lineage>
</organism>
<sequence>MTHPKPALHPIDVENYDASHSDDEDEAEKDFIFDLQKVVAISDGLKAVLDGLQIVVNYDVNVDIRWCRRRNFVLKDEVCFQTKLKKMKKVYEKIIRAYYNKQAGGLDSLTLNNLYDEGAYRAFQQPVYGSPAPNQFEAAGPFGMPAPAGQMTLFQANPSSV</sequence>
<keyword evidence="2" id="KW-1185">Reference proteome</keyword>
<accession>A0ABQ5D678</accession>
<gene>
    <name evidence="1" type="ORF">Tco_0924487</name>
</gene>
<proteinExistence type="predicted"/>
<comment type="caution">
    <text evidence="1">The sequence shown here is derived from an EMBL/GenBank/DDBJ whole genome shotgun (WGS) entry which is preliminary data.</text>
</comment>